<accession>A0A0L7KWK7</accession>
<keyword evidence="2" id="KW-1185">Reference proteome</keyword>
<name>A0A0L7KWK7_OPEBR</name>
<sequence length="294" mass="34148">MPCGKKPLRKSWDKHRNLRVITPSRYEQNEASVKAHWRKVTRDLELSYKDDQFWESQSETVRTLVGPAIFQRIAKIFSLPTDAKQYEPQEDLTSPVPSELHTPYRRLAKNPHFEMLYCNESETDMIKWKSKYKISKEFYDWWVGLGNVEFKSEIKRPEDIEDLFQVWFNEHASRGLVLHPKIIPCVLRSIADFVGVPKAACPNALKRQIAYDIQAETSPAHYTAFGTSLPHKMKHFPPLNNTEQMWHCRPHLPMPKCLKTLGDTGDKKQLFVVPSDYVLRDRSITSSAPDLALP</sequence>
<dbReference type="Proteomes" id="UP000037510">
    <property type="component" value="Unassembled WGS sequence"/>
</dbReference>
<evidence type="ECO:0000313" key="1">
    <source>
        <dbReference type="EMBL" id="KOB67642.1"/>
    </source>
</evidence>
<comment type="caution">
    <text evidence="1">The sequence shown here is derived from an EMBL/GenBank/DDBJ whole genome shotgun (WGS) entry which is preliminary data.</text>
</comment>
<proteinExistence type="predicted"/>
<gene>
    <name evidence="1" type="ORF">OBRU01_19488</name>
</gene>
<feature type="non-terminal residue" evidence="1">
    <location>
        <position position="294"/>
    </location>
</feature>
<evidence type="ECO:0000313" key="2">
    <source>
        <dbReference type="Proteomes" id="UP000037510"/>
    </source>
</evidence>
<organism evidence="1 2">
    <name type="scientific">Operophtera brumata</name>
    <name type="common">Winter moth</name>
    <name type="synonym">Phalaena brumata</name>
    <dbReference type="NCBI Taxonomy" id="104452"/>
    <lineage>
        <taxon>Eukaryota</taxon>
        <taxon>Metazoa</taxon>
        <taxon>Ecdysozoa</taxon>
        <taxon>Arthropoda</taxon>
        <taxon>Hexapoda</taxon>
        <taxon>Insecta</taxon>
        <taxon>Pterygota</taxon>
        <taxon>Neoptera</taxon>
        <taxon>Endopterygota</taxon>
        <taxon>Lepidoptera</taxon>
        <taxon>Glossata</taxon>
        <taxon>Ditrysia</taxon>
        <taxon>Geometroidea</taxon>
        <taxon>Geometridae</taxon>
        <taxon>Larentiinae</taxon>
        <taxon>Operophtera</taxon>
    </lineage>
</organism>
<dbReference type="EMBL" id="JTDY01004877">
    <property type="protein sequence ID" value="KOB67642.1"/>
    <property type="molecule type" value="Genomic_DNA"/>
</dbReference>
<protein>
    <submittedName>
        <fullName evidence="1">Uncharacterized protein</fullName>
    </submittedName>
</protein>
<dbReference type="AlphaFoldDB" id="A0A0L7KWK7"/>
<reference evidence="1 2" key="1">
    <citation type="journal article" date="2015" name="Genome Biol. Evol.">
        <title>The genome of winter moth (Operophtera brumata) provides a genomic perspective on sexual dimorphism and phenology.</title>
        <authorList>
            <person name="Derks M.F."/>
            <person name="Smit S."/>
            <person name="Salis L."/>
            <person name="Schijlen E."/>
            <person name="Bossers A."/>
            <person name="Mateman C."/>
            <person name="Pijl A.S."/>
            <person name="de Ridder D."/>
            <person name="Groenen M.A."/>
            <person name="Visser M.E."/>
            <person name="Megens H.J."/>
        </authorList>
    </citation>
    <scope>NUCLEOTIDE SEQUENCE [LARGE SCALE GENOMIC DNA]</scope>
    <source>
        <strain evidence="1">WM2013NL</strain>
        <tissue evidence="1">Head and thorax</tissue>
    </source>
</reference>